<organism evidence="2 3">
    <name type="scientific">Phyllosticta paracitricarpa</name>
    <dbReference type="NCBI Taxonomy" id="2016321"/>
    <lineage>
        <taxon>Eukaryota</taxon>
        <taxon>Fungi</taxon>
        <taxon>Dikarya</taxon>
        <taxon>Ascomycota</taxon>
        <taxon>Pezizomycotina</taxon>
        <taxon>Dothideomycetes</taxon>
        <taxon>Dothideomycetes incertae sedis</taxon>
        <taxon>Botryosphaeriales</taxon>
        <taxon>Phyllostictaceae</taxon>
        <taxon>Phyllosticta</taxon>
    </lineage>
</organism>
<gene>
    <name evidence="2" type="ORF">JOL62DRAFT_275695</name>
</gene>
<dbReference type="EMBL" id="JBBPBF010000037">
    <property type="protein sequence ID" value="KAK7607322.1"/>
    <property type="molecule type" value="Genomic_DNA"/>
</dbReference>
<keyword evidence="1" id="KW-1133">Transmembrane helix</keyword>
<protein>
    <submittedName>
        <fullName evidence="2">Uncharacterized protein</fullName>
    </submittedName>
</protein>
<sequence length="143" mass="16050">MPPLLTLKKCATNHSLHPHHHHLTSPLTHPTQPRDPRHTLHAHLTRHTRAFPPLLLTLLICTTLAFWTAFLIAYTRGDGVDTWVNLCVVAALLTVASVVQALYCVWVRREERVRVKREEQLDMAREEGRREGFAAAAGADAAA</sequence>
<accession>A0ABR1MWJ3</accession>
<dbReference type="Proteomes" id="UP001367316">
    <property type="component" value="Unassembled WGS sequence"/>
</dbReference>
<comment type="caution">
    <text evidence="2">The sequence shown here is derived from an EMBL/GenBank/DDBJ whole genome shotgun (WGS) entry which is preliminary data.</text>
</comment>
<feature type="transmembrane region" description="Helical" evidence="1">
    <location>
        <begin position="83"/>
        <end position="107"/>
    </location>
</feature>
<feature type="transmembrane region" description="Helical" evidence="1">
    <location>
        <begin position="54"/>
        <end position="77"/>
    </location>
</feature>
<evidence type="ECO:0000313" key="3">
    <source>
        <dbReference type="Proteomes" id="UP001367316"/>
    </source>
</evidence>
<keyword evidence="1" id="KW-0812">Transmembrane</keyword>
<reference evidence="2 3" key="1">
    <citation type="submission" date="2024-04" db="EMBL/GenBank/DDBJ databases">
        <title>Phyllosticta paracitricarpa is synonymous to the EU quarantine fungus P. citricarpa based on phylogenomic analyses.</title>
        <authorList>
            <consortium name="Lawrence Berkeley National Laboratory"/>
            <person name="Van ingen-buijs V.A."/>
            <person name="Van westerhoven A.C."/>
            <person name="Haridas S."/>
            <person name="Skiadas P."/>
            <person name="Martin F."/>
            <person name="Groenewald J.Z."/>
            <person name="Crous P.W."/>
            <person name="Seidl M.F."/>
        </authorList>
    </citation>
    <scope>NUCLEOTIDE SEQUENCE [LARGE SCALE GENOMIC DNA]</scope>
    <source>
        <strain evidence="2 3">CBS 141358</strain>
    </source>
</reference>
<name>A0ABR1MWJ3_9PEZI</name>
<keyword evidence="1" id="KW-0472">Membrane</keyword>
<keyword evidence="3" id="KW-1185">Reference proteome</keyword>
<evidence type="ECO:0000256" key="1">
    <source>
        <dbReference type="SAM" id="Phobius"/>
    </source>
</evidence>
<evidence type="ECO:0000313" key="2">
    <source>
        <dbReference type="EMBL" id="KAK7607322.1"/>
    </source>
</evidence>
<proteinExistence type="predicted"/>